<dbReference type="PANTHER" id="PTHR48032">
    <property type="entry name" value="RNA-BINDING PROTEIN MUSASHI HOMOLOG RBP6"/>
    <property type="match status" value="1"/>
</dbReference>
<gene>
    <name evidence="6" type="ORF">PDE001_LOCUS8248</name>
</gene>
<dbReference type="InterPro" id="IPR012677">
    <property type="entry name" value="Nucleotide-bd_a/b_plait_sf"/>
</dbReference>
<proteinExistence type="predicted"/>
<feature type="compositionally biased region" description="Polar residues" evidence="4">
    <location>
        <begin position="229"/>
        <end position="244"/>
    </location>
</feature>
<feature type="domain" description="RRM" evidence="5">
    <location>
        <begin position="8"/>
        <end position="85"/>
    </location>
</feature>
<feature type="region of interest" description="Disordered" evidence="4">
    <location>
        <begin position="391"/>
        <end position="459"/>
    </location>
</feature>
<dbReference type="Proteomes" id="UP001162029">
    <property type="component" value="Unassembled WGS sequence"/>
</dbReference>
<feature type="domain" description="RRM" evidence="5">
    <location>
        <begin position="121"/>
        <end position="198"/>
    </location>
</feature>
<dbReference type="GO" id="GO:0006417">
    <property type="term" value="P:regulation of translation"/>
    <property type="evidence" value="ECO:0007669"/>
    <property type="project" value="TreeGrafter"/>
</dbReference>
<dbReference type="FunFam" id="3.30.70.330:FF:000040">
    <property type="entry name" value="Heterogeneous nuclear ribonucleoprotein A2/B1"/>
    <property type="match status" value="1"/>
</dbReference>
<reference evidence="6" key="1">
    <citation type="submission" date="2022-12" db="EMBL/GenBank/DDBJ databases">
        <authorList>
            <person name="Webb A."/>
        </authorList>
    </citation>
    <scope>NUCLEOTIDE SEQUENCE</scope>
    <source>
        <strain evidence="6">Pd1</strain>
    </source>
</reference>
<keyword evidence="7" id="KW-1185">Reference proteome</keyword>
<dbReference type="PANTHER" id="PTHR48032:SF6">
    <property type="entry name" value="RNA-BINDING (RRM_RBD_RNP MOTIFS) FAMILY PROTEIN"/>
    <property type="match status" value="1"/>
</dbReference>
<dbReference type="InterPro" id="IPR000504">
    <property type="entry name" value="RRM_dom"/>
</dbReference>
<protein>
    <recommendedName>
        <fullName evidence="5">RRM domain-containing protein</fullName>
    </recommendedName>
</protein>
<sequence length="588" mass="62407">MTDTTKLGKIFIGGLSYETTDEKLRSYFGAYGTVTDAVVMKDPISRRSRGFGFITYADPLCVDRALTQFNHILDGRRVEAKRAVPRAESMRETAISLSYSRGSAPNSISSISTDNAIGATKKIFVGGLHYETKDADFKKYFVQYGKVVSAEVMFNRETNKSRGFGFVIFESEASVELVLQDKNHVIDGKSVEVKRAVPRTDVPPPRSVSSRGDSFSGLSGPGSVGSIDDMSTSTTPPVSLSGSVPSASGLTAAMGSEKVSRTSSPANLMLNGMLGGYAAAVRYGGRGVPKPSSSNGMLSLVLGDGVPSRGGFIAASPPLSACSSSRGSSDYPVDSATLSGTNGHLSPLDVALHRLDSDPVIEQWKLSPSLGPQRASDAPLALHCEPSYLPQGMANDNTESGSNLSWQAASWQQQPWGSPPLSRGHQQQQQPPLPPAPAPLFSMFSNQLSSGPPLHGSSAWHANPDRAYVNNATTVNPDGDGFGNGMMGMGLSIDGGFGGDAVGHGTFGMHAENGSSTPYQSLTGFLQQDYRPTDQQQQHETVVAGNSASFGRMLSSEVPPDADELRKDVMSLVYDLPSSATEFHRQFR</sequence>
<name>A0AAV0V4C3_9STRA</name>
<feature type="compositionally biased region" description="Polar residues" evidence="4">
    <location>
        <begin position="394"/>
        <end position="404"/>
    </location>
</feature>
<comment type="caution">
    <text evidence="6">The sequence shown here is derived from an EMBL/GenBank/DDBJ whole genome shotgun (WGS) entry which is preliminary data.</text>
</comment>
<dbReference type="SMART" id="SM00360">
    <property type="entry name" value="RRM"/>
    <property type="match status" value="2"/>
</dbReference>
<accession>A0AAV0V4C3</accession>
<evidence type="ECO:0000256" key="3">
    <source>
        <dbReference type="PROSITE-ProRule" id="PRU00176"/>
    </source>
</evidence>
<evidence type="ECO:0000313" key="6">
    <source>
        <dbReference type="EMBL" id="CAI5742416.1"/>
    </source>
</evidence>
<dbReference type="PROSITE" id="PS50102">
    <property type="entry name" value="RRM"/>
    <property type="match status" value="2"/>
</dbReference>
<dbReference type="FunFam" id="3.30.70.330:FF:000679">
    <property type="entry name" value="Heterogeneous nuclear ribonucleoprotein A1"/>
    <property type="match status" value="1"/>
</dbReference>
<dbReference type="EMBL" id="CANTFM010001708">
    <property type="protein sequence ID" value="CAI5742416.1"/>
    <property type="molecule type" value="Genomic_DNA"/>
</dbReference>
<dbReference type="GO" id="GO:0003729">
    <property type="term" value="F:mRNA binding"/>
    <property type="evidence" value="ECO:0007669"/>
    <property type="project" value="TreeGrafter"/>
</dbReference>
<dbReference type="Gene3D" id="3.30.70.330">
    <property type="match status" value="2"/>
</dbReference>
<feature type="compositionally biased region" description="Low complexity" evidence="4">
    <location>
        <begin position="405"/>
        <end position="414"/>
    </location>
</feature>
<keyword evidence="2 3" id="KW-0694">RNA-binding</keyword>
<evidence type="ECO:0000256" key="4">
    <source>
        <dbReference type="SAM" id="MobiDB-lite"/>
    </source>
</evidence>
<evidence type="ECO:0000259" key="5">
    <source>
        <dbReference type="PROSITE" id="PS50102"/>
    </source>
</evidence>
<dbReference type="Pfam" id="PF00076">
    <property type="entry name" value="RRM_1"/>
    <property type="match status" value="2"/>
</dbReference>
<dbReference type="CDD" id="cd12325">
    <property type="entry name" value="RRM1_hnRNPA_hnRNPD_like"/>
    <property type="match status" value="1"/>
</dbReference>
<dbReference type="InterPro" id="IPR035979">
    <property type="entry name" value="RBD_domain_sf"/>
</dbReference>
<evidence type="ECO:0000313" key="7">
    <source>
        <dbReference type="Proteomes" id="UP001162029"/>
    </source>
</evidence>
<dbReference type="AlphaFoldDB" id="A0AAV0V4C3"/>
<dbReference type="SUPFAM" id="SSF54928">
    <property type="entry name" value="RNA-binding domain, RBD"/>
    <property type="match status" value="2"/>
</dbReference>
<evidence type="ECO:0000256" key="1">
    <source>
        <dbReference type="ARBA" id="ARBA00022737"/>
    </source>
</evidence>
<keyword evidence="1" id="KW-0677">Repeat</keyword>
<organism evidence="6 7">
    <name type="scientific">Peronospora destructor</name>
    <dbReference type="NCBI Taxonomy" id="86335"/>
    <lineage>
        <taxon>Eukaryota</taxon>
        <taxon>Sar</taxon>
        <taxon>Stramenopiles</taxon>
        <taxon>Oomycota</taxon>
        <taxon>Peronosporomycetes</taxon>
        <taxon>Peronosporales</taxon>
        <taxon>Peronosporaceae</taxon>
        <taxon>Peronospora</taxon>
    </lineage>
</organism>
<evidence type="ECO:0000256" key="2">
    <source>
        <dbReference type="ARBA" id="ARBA00022884"/>
    </source>
</evidence>
<feature type="compositionally biased region" description="Polar residues" evidence="4">
    <location>
        <begin position="207"/>
        <end position="217"/>
    </location>
</feature>
<feature type="region of interest" description="Disordered" evidence="4">
    <location>
        <begin position="196"/>
        <end position="244"/>
    </location>
</feature>